<proteinExistence type="predicted"/>
<organism evidence="1 2">
    <name type="scientific">Ameca splendens</name>
    <dbReference type="NCBI Taxonomy" id="208324"/>
    <lineage>
        <taxon>Eukaryota</taxon>
        <taxon>Metazoa</taxon>
        <taxon>Chordata</taxon>
        <taxon>Craniata</taxon>
        <taxon>Vertebrata</taxon>
        <taxon>Euteleostomi</taxon>
        <taxon>Actinopterygii</taxon>
        <taxon>Neopterygii</taxon>
        <taxon>Teleostei</taxon>
        <taxon>Neoteleostei</taxon>
        <taxon>Acanthomorphata</taxon>
        <taxon>Ovalentaria</taxon>
        <taxon>Atherinomorphae</taxon>
        <taxon>Cyprinodontiformes</taxon>
        <taxon>Goodeidae</taxon>
        <taxon>Ameca</taxon>
    </lineage>
</organism>
<evidence type="ECO:0000313" key="1">
    <source>
        <dbReference type="EMBL" id="MEQ2310332.1"/>
    </source>
</evidence>
<comment type="caution">
    <text evidence="1">The sequence shown here is derived from an EMBL/GenBank/DDBJ whole genome shotgun (WGS) entry which is preliminary data.</text>
</comment>
<name>A0ABV0ZVQ7_9TELE</name>
<accession>A0ABV0ZVQ7</accession>
<sequence>MGSSYKEIQCLTVQHGTVAPAMMSQLVCGRLITQLTSRFSQKGWLYLSESKGLKNVFSFCTDSVDCFEWQCLQLEGRACSSLANCCFLNDYAMTINIQIPKC</sequence>
<reference evidence="1 2" key="1">
    <citation type="submission" date="2021-06" db="EMBL/GenBank/DDBJ databases">
        <authorList>
            <person name="Palmer J.M."/>
        </authorList>
    </citation>
    <scope>NUCLEOTIDE SEQUENCE [LARGE SCALE GENOMIC DNA]</scope>
    <source>
        <strain evidence="1 2">AS_MEX2019</strain>
        <tissue evidence="1">Muscle</tissue>
    </source>
</reference>
<protein>
    <submittedName>
        <fullName evidence="1">Uncharacterized protein</fullName>
    </submittedName>
</protein>
<dbReference type="EMBL" id="JAHRIP010075637">
    <property type="protein sequence ID" value="MEQ2310332.1"/>
    <property type="molecule type" value="Genomic_DNA"/>
</dbReference>
<dbReference type="Proteomes" id="UP001469553">
    <property type="component" value="Unassembled WGS sequence"/>
</dbReference>
<evidence type="ECO:0000313" key="2">
    <source>
        <dbReference type="Proteomes" id="UP001469553"/>
    </source>
</evidence>
<keyword evidence="2" id="KW-1185">Reference proteome</keyword>
<gene>
    <name evidence="1" type="ORF">AMECASPLE_007806</name>
</gene>